<evidence type="ECO:0000259" key="3">
    <source>
        <dbReference type="Pfam" id="PF22636"/>
    </source>
</evidence>
<feature type="active site" evidence="1">
    <location>
        <position position="70"/>
    </location>
</feature>
<dbReference type="RefSeq" id="WP_089760495.1">
    <property type="nucleotide sequence ID" value="NZ_FNGO01000013.1"/>
</dbReference>
<dbReference type="InterPro" id="IPR025540">
    <property type="entry name" value="FlK"/>
</dbReference>
<feature type="domain" description="Fluoroacetyl-CoA-specific thioesterase-like" evidence="3">
    <location>
        <begin position="17"/>
        <end position="120"/>
    </location>
</feature>
<feature type="binding site" evidence="2">
    <location>
        <position position="63"/>
    </location>
    <ligand>
        <name>substrate</name>
    </ligand>
</feature>
<dbReference type="InterPro" id="IPR054485">
    <property type="entry name" value="FlK-like_dom"/>
</dbReference>
<accession>A0A1G9PIP4</accession>
<sequence length="130" mass="14223">MEFELEAGSKNKITRKVAEEMTADNFGSGGVEVLATPVMVGFMENAALGAVDSHLPEGYATVGYHLDIKHLSPTPVGMEVEVAAELVEVDDRQLTFEVKAKDESDIIGEGRHIRMVIEKEKFMEQAGQKT</sequence>
<dbReference type="PANTHER" id="PTHR36934">
    <property type="entry name" value="BLR0278 PROTEIN"/>
    <property type="match status" value="1"/>
</dbReference>
<protein>
    <submittedName>
        <fullName evidence="4">Predicted thioesterase</fullName>
    </submittedName>
</protein>
<dbReference type="EMBL" id="FNGO01000013">
    <property type="protein sequence ID" value="SDL98361.1"/>
    <property type="molecule type" value="Genomic_DNA"/>
</dbReference>
<evidence type="ECO:0000313" key="5">
    <source>
        <dbReference type="Proteomes" id="UP000199476"/>
    </source>
</evidence>
<feature type="active site" evidence="1">
    <location>
        <position position="36"/>
    </location>
</feature>
<dbReference type="STRING" id="321763.SAMN04488692_11325"/>
<dbReference type="InterPro" id="IPR029069">
    <property type="entry name" value="HotDog_dom_sf"/>
</dbReference>
<dbReference type="Pfam" id="PF22636">
    <property type="entry name" value="FlK"/>
    <property type="match status" value="1"/>
</dbReference>
<feature type="binding site" evidence="2">
    <location>
        <position position="114"/>
    </location>
    <ligand>
        <name>substrate</name>
    </ligand>
</feature>
<proteinExistence type="predicted"/>
<evidence type="ECO:0000256" key="1">
    <source>
        <dbReference type="PIRSR" id="PIRSR014972-1"/>
    </source>
</evidence>
<keyword evidence="5" id="KW-1185">Reference proteome</keyword>
<reference evidence="4 5" key="1">
    <citation type="submission" date="2016-10" db="EMBL/GenBank/DDBJ databases">
        <authorList>
            <person name="de Groot N.N."/>
        </authorList>
    </citation>
    <scope>NUCLEOTIDE SEQUENCE [LARGE SCALE GENOMIC DNA]</scope>
    <source>
        <strain evidence="4 5">SLAS-1</strain>
    </source>
</reference>
<feature type="binding site" evidence="2">
    <location>
        <position position="63"/>
    </location>
    <ligand>
        <name>CoA</name>
        <dbReference type="ChEBI" id="CHEBI:57287"/>
    </ligand>
</feature>
<evidence type="ECO:0000313" key="4">
    <source>
        <dbReference type="EMBL" id="SDL98361.1"/>
    </source>
</evidence>
<organism evidence="4 5">
    <name type="scientific">Halarsenatibacter silvermanii</name>
    <dbReference type="NCBI Taxonomy" id="321763"/>
    <lineage>
        <taxon>Bacteria</taxon>
        <taxon>Bacillati</taxon>
        <taxon>Bacillota</taxon>
        <taxon>Clostridia</taxon>
        <taxon>Halanaerobiales</taxon>
        <taxon>Halarsenatibacteraceae</taxon>
        <taxon>Halarsenatibacter</taxon>
    </lineage>
</organism>
<feature type="active site" evidence="1">
    <location>
        <position position="44"/>
    </location>
</feature>
<evidence type="ECO:0000256" key="2">
    <source>
        <dbReference type="PIRSR" id="PIRSR014972-2"/>
    </source>
</evidence>
<dbReference type="PANTHER" id="PTHR36934:SF1">
    <property type="entry name" value="THIOESTERASE DOMAIN-CONTAINING PROTEIN"/>
    <property type="match status" value="1"/>
</dbReference>
<dbReference type="SUPFAM" id="SSF54637">
    <property type="entry name" value="Thioesterase/thiol ester dehydrase-isomerase"/>
    <property type="match status" value="1"/>
</dbReference>
<name>A0A1G9PIP4_9FIRM</name>
<dbReference type="OrthoDB" id="6902891at2"/>
<dbReference type="AlphaFoldDB" id="A0A1G9PIP4"/>
<gene>
    <name evidence="4" type="ORF">SAMN04488692_11325</name>
</gene>
<dbReference type="Gene3D" id="3.10.129.10">
    <property type="entry name" value="Hotdog Thioesterase"/>
    <property type="match status" value="1"/>
</dbReference>
<dbReference type="PIRSF" id="PIRSF014972">
    <property type="entry name" value="FlK"/>
    <property type="match status" value="1"/>
</dbReference>
<dbReference type="Proteomes" id="UP000199476">
    <property type="component" value="Unassembled WGS sequence"/>
</dbReference>